<dbReference type="CDD" id="cd00067">
    <property type="entry name" value="GAL4"/>
    <property type="match status" value="1"/>
</dbReference>
<dbReference type="Proteomes" id="UP000007963">
    <property type="component" value="Unassembled WGS sequence"/>
</dbReference>
<dbReference type="InterPro" id="IPR021858">
    <property type="entry name" value="Fun_TF"/>
</dbReference>
<sequence length="588" mass="64867">MAESDAIGRDMCCLRHATPALLHMDLRIPGCNLGAITRLEICIIHCRLPGCCVQPSGPYAADPGGFYAAEILSPGPSSPCVSPNKIRMPNLKKKCDERRGTCGNCARRCIECVWSSPTPKVVRSNSSASEPYGELIRLPSEPLDALGTPSAGSPPSASPAPSNAEPAGESNVPLCLIRGPSILGPYLAETSGASSQLFDLLQTKWLRQLIRPLASDSLIELYHHESMVMAMSTPFLMQSLLACCAFEYPAHDTYTQQYFQRLAETLYVQAVAGLRRSLESTGRMAPTTAVPRTVLLLCIFERTRPLPSSAVDTHLSGLAQLVQSEVIKATSNEALSPQEQLMCRVTLEAFIFHAATSVSFQPFPDQDPNVELALTLAEHALQGVFSRGTPNHSDSPVLGVPPRLFLDIREISLMHMKHNEEYDSIRYLHLLSDIEAIEKELLANCNFHPNGPIFVNRTASEITRPATYGERPCASDTFLLGPQLYIVSAKILLTDMSQRYGHMPSYDMDELIREGMRLVDQLQPSVDYYAEYYSWPIHVLARFVSSQHDRDLLVAKVQGFWEGTRCGTMRRLADILIADIGESFPCKE</sequence>
<protein>
    <recommendedName>
        <fullName evidence="8">Zn(2)-C6 fungal-type domain-containing protein</fullName>
    </recommendedName>
</protein>
<dbReference type="GeneID" id="4353468"/>
<organism evidence="6 7">
    <name type="scientific">Aspergillus terreus (strain NIH 2624 / FGSC A1156)</name>
    <dbReference type="NCBI Taxonomy" id="341663"/>
    <lineage>
        <taxon>Eukaryota</taxon>
        <taxon>Fungi</taxon>
        <taxon>Dikarya</taxon>
        <taxon>Ascomycota</taxon>
        <taxon>Pezizomycotina</taxon>
        <taxon>Eurotiomycetes</taxon>
        <taxon>Eurotiomycetidae</taxon>
        <taxon>Eurotiales</taxon>
        <taxon>Aspergillaceae</taxon>
        <taxon>Aspergillus</taxon>
        <taxon>Aspergillus subgen. Circumdati</taxon>
    </lineage>
</organism>
<name>Q0CD18_ASPTN</name>
<evidence type="ECO:0008006" key="8">
    <source>
        <dbReference type="Google" id="ProtNLM"/>
    </source>
</evidence>
<accession>Q0CD18</accession>
<dbReference type="InterPro" id="IPR001138">
    <property type="entry name" value="Zn2Cys6_DnaBD"/>
</dbReference>
<dbReference type="PANTHER" id="PTHR37534">
    <property type="entry name" value="TRANSCRIPTIONAL ACTIVATOR PROTEIN UGA3"/>
    <property type="match status" value="1"/>
</dbReference>
<dbReference type="EMBL" id="CH476605">
    <property type="protein sequence ID" value="EAU31589.1"/>
    <property type="molecule type" value="Genomic_DNA"/>
</dbReference>
<dbReference type="OMA" id="IDIARCY"/>
<evidence type="ECO:0000256" key="2">
    <source>
        <dbReference type="ARBA" id="ARBA00023015"/>
    </source>
</evidence>
<dbReference type="VEuPathDB" id="FungiDB:ATEG_08416"/>
<dbReference type="RefSeq" id="XP_001217037.1">
    <property type="nucleotide sequence ID" value="XM_001217037.1"/>
</dbReference>
<evidence type="ECO:0000256" key="3">
    <source>
        <dbReference type="ARBA" id="ARBA00023163"/>
    </source>
</evidence>
<dbReference type="Pfam" id="PF11951">
    <property type="entry name" value="Fungal_trans_2"/>
    <property type="match status" value="1"/>
</dbReference>
<dbReference type="STRING" id="341663.Q0CD18"/>
<dbReference type="PANTHER" id="PTHR37534:SF46">
    <property type="entry name" value="ZN(II)2CYS6 TRANSCRIPTION FACTOR (EUROFUNG)"/>
    <property type="match status" value="1"/>
</dbReference>
<dbReference type="AlphaFoldDB" id="Q0CD18"/>
<dbReference type="GO" id="GO:0000981">
    <property type="term" value="F:DNA-binding transcription factor activity, RNA polymerase II-specific"/>
    <property type="evidence" value="ECO:0007669"/>
    <property type="project" value="InterPro"/>
</dbReference>
<evidence type="ECO:0000256" key="5">
    <source>
        <dbReference type="SAM" id="MobiDB-lite"/>
    </source>
</evidence>
<keyword evidence="4" id="KW-0539">Nucleus</keyword>
<proteinExistence type="predicted"/>
<keyword evidence="3" id="KW-0804">Transcription</keyword>
<feature type="region of interest" description="Disordered" evidence="5">
    <location>
        <begin position="143"/>
        <end position="167"/>
    </location>
</feature>
<feature type="compositionally biased region" description="Low complexity" evidence="5">
    <location>
        <begin position="149"/>
        <end position="167"/>
    </location>
</feature>
<dbReference type="GO" id="GO:0005634">
    <property type="term" value="C:nucleus"/>
    <property type="evidence" value="ECO:0007669"/>
    <property type="project" value="UniProtKB-SubCell"/>
</dbReference>
<evidence type="ECO:0000256" key="1">
    <source>
        <dbReference type="ARBA" id="ARBA00004123"/>
    </source>
</evidence>
<evidence type="ECO:0000313" key="6">
    <source>
        <dbReference type="EMBL" id="EAU31589.1"/>
    </source>
</evidence>
<evidence type="ECO:0000313" key="7">
    <source>
        <dbReference type="Proteomes" id="UP000007963"/>
    </source>
</evidence>
<dbReference type="GO" id="GO:0008270">
    <property type="term" value="F:zinc ion binding"/>
    <property type="evidence" value="ECO:0007669"/>
    <property type="project" value="InterPro"/>
</dbReference>
<dbReference type="OrthoDB" id="1919336at2759"/>
<keyword evidence="2" id="KW-0805">Transcription regulation</keyword>
<dbReference type="HOGENOM" id="CLU_023417_1_0_1"/>
<reference evidence="7" key="1">
    <citation type="submission" date="2005-09" db="EMBL/GenBank/DDBJ databases">
        <title>Annotation of the Aspergillus terreus NIH2624 genome.</title>
        <authorList>
            <person name="Birren B.W."/>
            <person name="Lander E.S."/>
            <person name="Galagan J.E."/>
            <person name="Nusbaum C."/>
            <person name="Devon K."/>
            <person name="Henn M."/>
            <person name="Ma L.-J."/>
            <person name="Jaffe D.B."/>
            <person name="Butler J."/>
            <person name="Alvarez P."/>
            <person name="Gnerre S."/>
            <person name="Grabherr M."/>
            <person name="Kleber M."/>
            <person name="Mauceli E.W."/>
            <person name="Brockman W."/>
            <person name="Rounsley S."/>
            <person name="Young S.K."/>
            <person name="LaButti K."/>
            <person name="Pushparaj V."/>
            <person name="DeCaprio D."/>
            <person name="Crawford M."/>
            <person name="Koehrsen M."/>
            <person name="Engels R."/>
            <person name="Montgomery P."/>
            <person name="Pearson M."/>
            <person name="Howarth C."/>
            <person name="Larson L."/>
            <person name="Luoma S."/>
            <person name="White J."/>
            <person name="Alvarado L."/>
            <person name="Kodira C.D."/>
            <person name="Zeng Q."/>
            <person name="Oleary S."/>
            <person name="Yandava C."/>
            <person name="Denning D.W."/>
            <person name="Nierman W.C."/>
            <person name="Milne T."/>
            <person name="Madden K."/>
        </authorList>
    </citation>
    <scope>NUCLEOTIDE SEQUENCE [LARGE SCALE GENOMIC DNA]</scope>
    <source>
        <strain evidence="7">NIH 2624 / FGSC A1156</strain>
    </source>
</reference>
<evidence type="ECO:0000256" key="4">
    <source>
        <dbReference type="ARBA" id="ARBA00023242"/>
    </source>
</evidence>
<comment type="subcellular location">
    <subcellularLocation>
        <location evidence="1">Nucleus</location>
    </subcellularLocation>
</comment>
<gene>
    <name evidence="6" type="ORF">ATEG_08416</name>
</gene>